<feature type="non-terminal residue" evidence="1">
    <location>
        <position position="70"/>
    </location>
</feature>
<comment type="caution">
    <text evidence="1">The sequence shown here is derived from an EMBL/GenBank/DDBJ whole genome shotgun (WGS) entry which is preliminary data.</text>
</comment>
<dbReference type="AlphaFoldDB" id="A0A5E4CMT5"/>
<sequence>MRISLDLLMEERVTVGATCQCALSLVFVTGAVPRFNKEPRPYEPLDLKRPKDVTVLTALHGGGVGGGQAS</sequence>
<evidence type="ECO:0000313" key="2">
    <source>
        <dbReference type="Proteomes" id="UP000335636"/>
    </source>
</evidence>
<dbReference type="Proteomes" id="UP000335636">
    <property type="component" value="Unassembled WGS sequence"/>
</dbReference>
<organism evidence="1 2">
    <name type="scientific">Marmota monax</name>
    <name type="common">Woodchuck</name>
    <dbReference type="NCBI Taxonomy" id="9995"/>
    <lineage>
        <taxon>Eukaryota</taxon>
        <taxon>Metazoa</taxon>
        <taxon>Chordata</taxon>
        <taxon>Craniata</taxon>
        <taxon>Vertebrata</taxon>
        <taxon>Euteleostomi</taxon>
        <taxon>Mammalia</taxon>
        <taxon>Eutheria</taxon>
        <taxon>Euarchontoglires</taxon>
        <taxon>Glires</taxon>
        <taxon>Rodentia</taxon>
        <taxon>Sciuromorpha</taxon>
        <taxon>Sciuridae</taxon>
        <taxon>Xerinae</taxon>
        <taxon>Marmotini</taxon>
        <taxon>Marmota</taxon>
    </lineage>
</organism>
<name>A0A5E4CMT5_MARMO</name>
<reference evidence="1" key="1">
    <citation type="submission" date="2019-04" db="EMBL/GenBank/DDBJ databases">
        <authorList>
            <person name="Alioto T."/>
            <person name="Alioto T."/>
        </authorList>
    </citation>
    <scope>NUCLEOTIDE SEQUENCE [LARGE SCALE GENOMIC DNA]</scope>
</reference>
<protein>
    <submittedName>
        <fullName evidence="1">Uncharacterized protein</fullName>
    </submittedName>
</protein>
<evidence type="ECO:0000313" key="1">
    <source>
        <dbReference type="EMBL" id="VTJ83165.1"/>
    </source>
</evidence>
<dbReference type="EMBL" id="CABDUW010001655">
    <property type="protein sequence ID" value="VTJ83165.1"/>
    <property type="molecule type" value="Genomic_DNA"/>
</dbReference>
<keyword evidence="2" id="KW-1185">Reference proteome</keyword>
<gene>
    <name evidence="1" type="ORF">MONAX_5E036017</name>
</gene>
<proteinExistence type="predicted"/>
<accession>A0A5E4CMT5</accession>